<dbReference type="Proteomes" id="UP001596547">
    <property type="component" value="Unassembled WGS sequence"/>
</dbReference>
<dbReference type="GO" id="GO:0046872">
    <property type="term" value="F:metal ion binding"/>
    <property type="evidence" value="ECO:0007669"/>
    <property type="project" value="UniProtKB-KW"/>
</dbReference>
<dbReference type="EC" id="3.5.2.2" evidence="7"/>
<evidence type="ECO:0000313" key="8">
    <source>
        <dbReference type="Proteomes" id="UP001596547"/>
    </source>
</evidence>
<keyword evidence="4 7" id="KW-0378">Hydrolase</keyword>
<dbReference type="SUPFAM" id="SSF51338">
    <property type="entry name" value="Composite domain of metallo-dependent hydrolases"/>
    <property type="match status" value="1"/>
</dbReference>
<dbReference type="PANTHER" id="PTHR11647">
    <property type="entry name" value="HYDRANTOINASE/DIHYDROPYRIMIDINASE FAMILY MEMBER"/>
    <property type="match status" value="1"/>
</dbReference>
<dbReference type="InterPro" id="IPR006680">
    <property type="entry name" value="Amidohydro-rel"/>
</dbReference>
<feature type="domain" description="Amidohydrolase-related" evidence="6">
    <location>
        <begin position="50"/>
        <end position="434"/>
    </location>
</feature>
<protein>
    <submittedName>
        <fullName evidence="7">Dihydropyrimidinase</fullName>
        <ecNumber evidence="7">3.5.2.2</ecNumber>
    </submittedName>
</protein>
<comment type="cofactor">
    <cofactor evidence="1">
        <name>Zn(2+)</name>
        <dbReference type="ChEBI" id="CHEBI:29105"/>
    </cofactor>
</comment>
<evidence type="ECO:0000259" key="6">
    <source>
        <dbReference type="Pfam" id="PF01979"/>
    </source>
</evidence>
<accession>A0ABD6ACR6</accession>
<evidence type="ECO:0000313" key="7">
    <source>
        <dbReference type="EMBL" id="MFC7318333.1"/>
    </source>
</evidence>
<comment type="similarity">
    <text evidence="2">Belongs to the metallo-dependent hydrolases superfamily. Hydantoinase/dihydropyrimidinase family.</text>
</comment>
<sequence>MYDTVVRNGTVVTPERAFEGDVGVRDGAIAAVGAPRSLSGETVVDATGLTVFPGFVDSHVHVNLSLGEFTTNDSFADATAAAARGGTTTIVPFAIPDEGESPLAAFERRREEADGSAYVDYGLHGCATRADDRTLAELPDLIDRGAASVKVFTVYRDRLMLTHGEIRDVLEAVAAGGGLCLVHAEDEAIIAHLIERLRRRGETDYSVHAATRPAVSETTAMWAVADLVEETGCPTLLVHVSAGRAGTVLESARDRRLPLLAETCPHYLALTEELYDRSDGEKYVCSPPLRDGTSRDALWSMLEDGLVQTVNSDHCGYDAAQKRRHRDDVTRVPNGLPGVETRSAVLYSEGVATGRLSPTAFVRLTSTNVARMLGLYPRKGTVAVGADADLVLFDPDAEWTVDGSALRQASDYSPFDGREVRGRPVTTLVRGRPVVEGGDLVGAPDHGTFLPTSGADAPDLFSGWHRP</sequence>
<dbReference type="InterPro" id="IPR050378">
    <property type="entry name" value="Metallo-dep_Hydrolases_sf"/>
</dbReference>
<keyword evidence="8" id="KW-1185">Reference proteome</keyword>
<organism evidence="7 8">
    <name type="scientific">Halomarina halobia</name>
    <dbReference type="NCBI Taxonomy" id="3033386"/>
    <lineage>
        <taxon>Archaea</taxon>
        <taxon>Methanobacteriati</taxon>
        <taxon>Methanobacteriota</taxon>
        <taxon>Stenosarchaea group</taxon>
        <taxon>Halobacteria</taxon>
        <taxon>Halobacteriales</taxon>
        <taxon>Natronomonadaceae</taxon>
        <taxon>Halomarina</taxon>
    </lineage>
</organism>
<dbReference type="RefSeq" id="WP_276305875.1">
    <property type="nucleotide sequence ID" value="NZ_CP119993.1"/>
</dbReference>
<dbReference type="InterPro" id="IPR011778">
    <property type="entry name" value="Hydantoinase/dihydroPyrase"/>
</dbReference>
<dbReference type="EMBL" id="JBHTBF010000003">
    <property type="protein sequence ID" value="MFC7318333.1"/>
    <property type="molecule type" value="Genomic_DNA"/>
</dbReference>
<dbReference type="InterPro" id="IPR011059">
    <property type="entry name" value="Metal-dep_hydrolase_composite"/>
</dbReference>
<name>A0ABD6ACR6_9EURY</name>
<dbReference type="FunFam" id="3.20.20.140:FF:000174">
    <property type="entry name" value="Dihydropyrimidinase-related protein 2"/>
    <property type="match status" value="1"/>
</dbReference>
<dbReference type="SUPFAM" id="SSF51556">
    <property type="entry name" value="Metallo-dependent hydrolases"/>
    <property type="match status" value="1"/>
</dbReference>
<gene>
    <name evidence="7" type="primary">hydA</name>
    <name evidence="7" type="ORF">ACFQPE_16255</name>
</gene>
<dbReference type="InterPro" id="IPR032466">
    <property type="entry name" value="Metal_Hydrolase"/>
</dbReference>
<dbReference type="PANTHER" id="PTHR11647:SF1">
    <property type="entry name" value="COLLAPSIN RESPONSE MEDIATOR PROTEIN"/>
    <property type="match status" value="1"/>
</dbReference>
<proteinExistence type="inferred from homology"/>
<dbReference type="Gene3D" id="3.20.20.140">
    <property type="entry name" value="Metal-dependent hydrolases"/>
    <property type="match status" value="1"/>
</dbReference>
<dbReference type="Gene3D" id="2.30.40.10">
    <property type="entry name" value="Urease, subunit C, domain 1"/>
    <property type="match status" value="1"/>
</dbReference>
<dbReference type="GO" id="GO:0006221">
    <property type="term" value="P:pyrimidine nucleotide biosynthetic process"/>
    <property type="evidence" value="ECO:0007669"/>
    <property type="project" value="UniProtKB-KW"/>
</dbReference>
<evidence type="ECO:0000256" key="1">
    <source>
        <dbReference type="ARBA" id="ARBA00001947"/>
    </source>
</evidence>
<reference evidence="7 8" key="1">
    <citation type="journal article" date="2019" name="Int. J. Syst. Evol. Microbiol.">
        <title>The Global Catalogue of Microorganisms (GCM) 10K type strain sequencing project: providing services to taxonomists for standard genome sequencing and annotation.</title>
        <authorList>
            <consortium name="The Broad Institute Genomics Platform"/>
            <consortium name="The Broad Institute Genome Sequencing Center for Infectious Disease"/>
            <person name="Wu L."/>
            <person name="Ma J."/>
        </authorList>
    </citation>
    <scope>NUCLEOTIDE SEQUENCE [LARGE SCALE GENOMIC DNA]</scope>
    <source>
        <strain evidence="7 8">PSR21</strain>
    </source>
</reference>
<evidence type="ECO:0000256" key="2">
    <source>
        <dbReference type="ARBA" id="ARBA00008829"/>
    </source>
</evidence>
<dbReference type="GeneID" id="79317490"/>
<comment type="caution">
    <text evidence="7">The sequence shown here is derived from an EMBL/GenBank/DDBJ whole genome shotgun (WGS) entry which is preliminary data.</text>
</comment>
<dbReference type="AlphaFoldDB" id="A0ABD6ACR6"/>
<evidence type="ECO:0000256" key="4">
    <source>
        <dbReference type="ARBA" id="ARBA00022801"/>
    </source>
</evidence>
<keyword evidence="3" id="KW-0479">Metal-binding</keyword>
<evidence type="ECO:0000256" key="3">
    <source>
        <dbReference type="ARBA" id="ARBA00022723"/>
    </source>
</evidence>
<dbReference type="NCBIfam" id="TIGR02033">
    <property type="entry name" value="D-hydantoinase"/>
    <property type="match status" value="1"/>
</dbReference>
<dbReference type="Pfam" id="PF01979">
    <property type="entry name" value="Amidohydro_1"/>
    <property type="match status" value="1"/>
</dbReference>
<dbReference type="GO" id="GO:0004157">
    <property type="term" value="F:dihydropyrimidinase activity"/>
    <property type="evidence" value="ECO:0007669"/>
    <property type="project" value="UniProtKB-EC"/>
</dbReference>
<keyword evidence="5" id="KW-0665">Pyrimidine biosynthesis</keyword>
<evidence type="ECO:0000256" key="5">
    <source>
        <dbReference type="ARBA" id="ARBA00022975"/>
    </source>
</evidence>